<dbReference type="RefSeq" id="WP_008606470.1">
    <property type="nucleotide sequence ID" value="NZ_ALAB01000002.1"/>
</dbReference>
<evidence type="ECO:0000313" key="1">
    <source>
        <dbReference type="EMBL" id="EJI86712.1"/>
    </source>
</evidence>
<keyword evidence="2" id="KW-1185">Reference proteome</keyword>
<dbReference type="EMBL" id="ALAB01000002">
    <property type="protein sequence ID" value="EJI86712.1"/>
    <property type="molecule type" value="Genomic_DNA"/>
</dbReference>
<dbReference type="PATRIC" id="fig|1197174.4.peg.254"/>
<comment type="caution">
    <text evidence="1">The sequence shown here is derived from an EMBL/GenBank/DDBJ whole genome shotgun (WGS) entry which is preliminary data.</text>
</comment>
<evidence type="ECO:0000313" key="2">
    <source>
        <dbReference type="Proteomes" id="UP000012043"/>
    </source>
</evidence>
<accession>J2IHI9</accession>
<gene>
    <name evidence="1" type="ORF">AEST_02580</name>
</gene>
<name>J2IHI9_9ALTE</name>
<protein>
    <submittedName>
        <fullName evidence="1">EAL domain-containing protein</fullName>
    </submittedName>
</protein>
<proteinExistence type="predicted"/>
<dbReference type="Proteomes" id="UP000012043">
    <property type="component" value="Unassembled WGS sequence"/>
</dbReference>
<reference evidence="1 2" key="1">
    <citation type="journal article" date="2012" name="J. Bacteriol.">
        <title>Genome Sequence of Pectin-Degrading Alishewanella aestuarii Strain B11T, Isolated from Tidal Flat Sediment.</title>
        <authorList>
            <person name="Jung J."/>
            <person name="Choi S."/>
            <person name="Chun J."/>
            <person name="Park W."/>
        </authorList>
    </citation>
    <scope>NUCLEOTIDE SEQUENCE [LARGE SCALE GENOMIC DNA]</scope>
    <source>
        <strain evidence="1 2">B11</strain>
    </source>
</reference>
<dbReference type="AlphaFoldDB" id="J2IHI9"/>
<sequence>MYGYIARQPIFNAAKETIGYELLFHDGEVNSFPKIDADEVFARPEMLKHKQLSSN</sequence>
<organism evidence="1 2">
    <name type="scientific">Alishewanella aestuarii B11</name>
    <dbReference type="NCBI Taxonomy" id="1197174"/>
    <lineage>
        <taxon>Bacteria</taxon>
        <taxon>Pseudomonadati</taxon>
        <taxon>Pseudomonadota</taxon>
        <taxon>Gammaproteobacteria</taxon>
        <taxon>Alteromonadales</taxon>
        <taxon>Alteromonadaceae</taxon>
        <taxon>Alishewanella</taxon>
    </lineage>
</organism>